<dbReference type="RefSeq" id="WP_265689827.1">
    <property type="nucleotide sequence ID" value="NZ_JAKRRX010000453.1"/>
</dbReference>
<dbReference type="PANTHER" id="PTHR30298">
    <property type="entry name" value="H REPEAT-ASSOCIATED PREDICTED TRANSPOSASE"/>
    <property type="match status" value="1"/>
</dbReference>
<dbReference type="NCBIfam" id="NF033564">
    <property type="entry name" value="transpos_ISAs1"/>
    <property type="match status" value="1"/>
</dbReference>
<dbReference type="EMBL" id="JAKRRX010000453">
    <property type="protein sequence ID" value="MCW8336795.1"/>
    <property type="molecule type" value="Genomic_DNA"/>
</dbReference>
<evidence type="ECO:0000313" key="2">
    <source>
        <dbReference type="Proteomes" id="UP001155586"/>
    </source>
</evidence>
<keyword evidence="2" id="KW-1185">Reference proteome</keyword>
<dbReference type="AlphaFoldDB" id="A0A9X3CJI0"/>
<proteinExistence type="predicted"/>
<protein>
    <submittedName>
        <fullName evidence="1">ISAs1 family transposase</fullName>
    </submittedName>
</protein>
<feature type="non-terminal residue" evidence="1">
    <location>
        <position position="83"/>
    </location>
</feature>
<gene>
    <name evidence="1" type="ORF">MD483_23650</name>
</gene>
<dbReference type="PANTHER" id="PTHR30298:SF0">
    <property type="entry name" value="PROTEIN YBFL-RELATED"/>
    <property type="match status" value="1"/>
</dbReference>
<organism evidence="1 2">
    <name type="scientific">Vibrio paucivorans</name>
    <dbReference type="NCBI Taxonomy" id="2829489"/>
    <lineage>
        <taxon>Bacteria</taxon>
        <taxon>Pseudomonadati</taxon>
        <taxon>Pseudomonadota</taxon>
        <taxon>Gammaproteobacteria</taxon>
        <taxon>Vibrionales</taxon>
        <taxon>Vibrionaceae</taxon>
        <taxon>Vibrio</taxon>
    </lineage>
</organism>
<comment type="caution">
    <text evidence="1">The sequence shown here is derived from an EMBL/GenBank/DDBJ whole genome shotgun (WGS) entry which is preliminary data.</text>
</comment>
<accession>A0A9X3CJI0</accession>
<sequence>HGRIETRHCEQLIIDKNWLGKDYRWDGLQSVIKVTAKVEEKLSGKKSEETRWYISSLALTAQQALDAIRSHWQVESMHWMLDV</sequence>
<name>A0A9X3CJI0_9VIBR</name>
<feature type="non-terminal residue" evidence="1">
    <location>
        <position position="1"/>
    </location>
</feature>
<dbReference type="InterPro" id="IPR047647">
    <property type="entry name" value="ISAs1_transpos"/>
</dbReference>
<dbReference type="Proteomes" id="UP001155586">
    <property type="component" value="Unassembled WGS sequence"/>
</dbReference>
<evidence type="ECO:0000313" key="1">
    <source>
        <dbReference type="EMBL" id="MCW8336795.1"/>
    </source>
</evidence>
<dbReference type="InterPro" id="IPR051698">
    <property type="entry name" value="Transposase_11-like"/>
</dbReference>
<reference evidence="1" key="1">
    <citation type="submission" date="2022-02" db="EMBL/GenBank/DDBJ databases">
        <title>Vibrio sp. nov., a new bacterium isolated from Bohai sea, China.</title>
        <authorList>
            <person name="Yuan Y."/>
        </authorList>
    </citation>
    <scope>NUCLEOTIDE SEQUENCE</scope>
    <source>
        <strain evidence="1">DBSS07</strain>
    </source>
</reference>